<dbReference type="InterPro" id="IPR005838">
    <property type="entry name" value="T3SS_IM_P"/>
</dbReference>
<feature type="transmembrane region" description="Helical" evidence="12">
    <location>
        <begin position="224"/>
        <end position="249"/>
    </location>
</feature>
<keyword evidence="5 12" id="KW-0812">Transmembrane</keyword>
<dbReference type="AlphaFoldDB" id="A0A0M6WMY8"/>
<dbReference type="PROSITE" id="PS01061">
    <property type="entry name" value="FLIP_2"/>
    <property type="match status" value="1"/>
</dbReference>
<evidence type="ECO:0000256" key="7">
    <source>
        <dbReference type="ARBA" id="ARBA00022927"/>
    </source>
</evidence>
<comment type="similarity">
    <text evidence="1 12">Belongs to the FliP/MopC/SpaP family.</text>
</comment>
<dbReference type="InterPro" id="IPR005837">
    <property type="entry name" value="FliP"/>
</dbReference>
<evidence type="ECO:0000313" key="17">
    <source>
        <dbReference type="Proteomes" id="UP000095495"/>
    </source>
</evidence>
<dbReference type="PROSITE" id="PS51257">
    <property type="entry name" value="PROKAR_LIPOPROTEIN"/>
    <property type="match status" value="1"/>
</dbReference>
<evidence type="ECO:0000256" key="5">
    <source>
        <dbReference type="ARBA" id="ARBA00022692"/>
    </source>
</evidence>
<dbReference type="STRING" id="301302.ERS852420_02851"/>
<keyword evidence="10" id="KW-0975">Bacterial flagellum</keyword>
<keyword evidence="8 12" id="KW-1133">Transmembrane helix</keyword>
<dbReference type="EMBL" id="WNAL01000001">
    <property type="protein sequence ID" value="MTR80311.1"/>
    <property type="molecule type" value="Genomic_DNA"/>
</dbReference>
<keyword evidence="13" id="KW-0282">Flagellum</keyword>
<keyword evidence="4 12" id="KW-1003">Cell membrane</keyword>
<evidence type="ECO:0000313" key="16">
    <source>
        <dbReference type="Proteomes" id="UP000049979"/>
    </source>
</evidence>
<dbReference type="GO" id="GO:0009425">
    <property type="term" value="C:bacterial-type flagellum basal body"/>
    <property type="evidence" value="ECO:0007669"/>
    <property type="project" value="UniProtKB-SubCell"/>
</dbReference>
<keyword evidence="9 12" id="KW-0472">Membrane</keyword>
<keyword evidence="16" id="KW-1185">Reference proteome</keyword>
<dbReference type="PRINTS" id="PR01302">
    <property type="entry name" value="TYPE3IMPPROT"/>
</dbReference>
<dbReference type="PRINTS" id="PR00951">
    <property type="entry name" value="FLGBIOSNFLIP"/>
</dbReference>
<evidence type="ECO:0000256" key="6">
    <source>
        <dbReference type="ARBA" id="ARBA00022795"/>
    </source>
</evidence>
<keyword evidence="3 12" id="KW-0813">Transport</keyword>
<evidence type="ECO:0000256" key="8">
    <source>
        <dbReference type="ARBA" id="ARBA00022989"/>
    </source>
</evidence>
<dbReference type="GeneID" id="99747983"/>
<dbReference type="EMBL" id="CYXV01000014">
    <property type="protein sequence ID" value="CUN12558.1"/>
    <property type="molecule type" value="Genomic_DNA"/>
</dbReference>
<dbReference type="GO" id="GO:0044781">
    <property type="term" value="P:bacterial-type flagellum organization"/>
    <property type="evidence" value="ECO:0007669"/>
    <property type="project" value="UniProtKB-UniRule"/>
</dbReference>
<proteinExistence type="inferred from homology"/>
<reference evidence="15 18" key="3">
    <citation type="journal article" date="2019" name="Nat. Med.">
        <title>A library of human gut bacterial isolates paired with longitudinal multiomics data enables mechanistic microbiome research.</title>
        <authorList>
            <person name="Poyet M."/>
            <person name="Groussin M."/>
            <person name="Gibbons S.M."/>
            <person name="Avila-Pacheco J."/>
            <person name="Jiang X."/>
            <person name="Kearney S.M."/>
            <person name="Perrotta A.R."/>
            <person name="Berdy B."/>
            <person name="Zhao S."/>
            <person name="Lieberman T.D."/>
            <person name="Swanson P.K."/>
            <person name="Smith M."/>
            <person name="Roesemann S."/>
            <person name="Alexander J.E."/>
            <person name="Rich S.A."/>
            <person name="Livny J."/>
            <person name="Vlamakis H."/>
            <person name="Clish C."/>
            <person name="Bullock K."/>
            <person name="Deik A."/>
            <person name="Scott J."/>
            <person name="Pierce K.A."/>
            <person name="Xavier R.J."/>
            <person name="Alm E.J."/>
        </authorList>
    </citation>
    <scope>NUCLEOTIDE SEQUENCE [LARGE SCALE GENOMIC DNA]</scope>
    <source>
        <strain evidence="15 18">BIOML-A1</strain>
    </source>
</reference>
<keyword evidence="6 12" id="KW-1005">Bacterial flagellum biogenesis</keyword>
<evidence type="ECO:0000256" key="12">
    <source>
        <dbReference type="RuleBase" id="RU362069"/>
    </source>
</evidence>
<dbReference type="GO" id="GO:0009306">
    <property type="term" value="P:protein secretion"/>
    <property type="evidence" value="ECO:0007669"/>
    <property type="project" value="UniProtKB-UniRule"/>
</dbReference>
<keyword evidence="11 12" id="KW-1006">Bacterial flagellum protein export</keyword>
<dbReference type="NCBIfam" id="NF009438">
    <property type="entry name" value="PRK12797.1"/>
    <property type="match status" value="1"/>
</dbReference>
<organism evidence="13 16">
    <name type="scientific">Roseburia faecis</name>
    <dbReference type="NCBI Taxonomy" id="301302"/>
    <lineage>
        <taxon>Bacteria</taxon>
        <taxon>Bacillati</taxon>
        <taxon>Bacillota</taxon>
        <taxon>Clostridia</taxon>
        <taxon>Lachnospirales</taxon>
        <taxon>Lachnospiraceae</taxon>
        <taxon>Roseburia</taxon>
    </lineage>
</organism>
<reference evidence="13" key="1">
    <citation type="submission" date="2015-05" db="EMBL/GenBank/DDBJ databases">
        <authorList>
            <person name="Wang D.B."/>
            <person name="Wang M."/>
        </authorList>
    </citation>
    <scope>NUCLEOTIDE SEQUENCE [LARGE SCALE GENOMIC DNA]</scope>
    <source>
        <strain evidence="13">M72</strain>
    </source>
</reference>
<evidence type="ECO:0000256" key="3">
    <source>
        <dbReference type="ARBA" id="ARBA00022448"/>
    </source>
</evidence>
<dbReference type="Proteomes" id="UP000446657">
    <property type="component" value="Unassembled WGS sequence"/>
</dbReference>
<evidence type="ECO:0000256" key="9">
    <source>
        <dbReference type="ARBA" id="ARBA00023136"/>
    </source>
</evidence>
<name>A0A0M6WMY8_9FIRM</name>
<evidence type="ECO:0000256" key="10">
    <source>
        <dbReference type="ARBA" id="ARBA00023143"/>
    </source>
</evidence>
<dbReference type="Pfam" id="PF00813">
    <property type="entry name" value="FliP"/>
    <property type="match status" value="1"/>
</dbReference>
<feature type="transmembrane region" description="Helical" evidence="12">
    <location>
        <begin position="261"/>
        <end position="282"/>
    </location>
</feature>
<dbReference type="OrthoDB" id="9805111at2"/>
<evidence type="ECO:0000313" key="14">
    <source>
        <dbReference type="EMBL" id="CUN12558.1"/>
    </source>
</evidence>
<dbReference type="PANTHER" id="PTHR30587:SF0">
    <property type="entry name" value="FLAGELLAR BIOSYNTHETIC PROTEIN FLIP"/>
    <property type="match status" value="1"/>
</dbReference>
<dbReference type="EMBL" id="CVRR01000019">
    <property type="protein sequence ID" value="CRL38634.1"/>
    <property type="molecule type" value="Genomic_DNA"/>
</dbReference>
<dbReference type="Proteomes" id="UP000095495">
    <property type="component" value="Unassembled WGS sequence"/>
</dbReference>
<dbReference type="Proteomes" id="UP000049979">
    <property type="component" value="Unassembled WGS sequence"/>
</dbReference>
<evidence type="ECO:0000313" key="15">
    <source>
        <dbReference type="EMBL" id="MTR80311.1"/>
    </source>
</evidence>
<keyword evidence="7 12" id="KW-0653">Protein transport</keyword>
<evidence type="ECO:0000313" key="13">
    <source>
        <dbReference type="EMBL" id="CRL38634.1"/>
    </source>
</evidence>
<evidence type="ECO:0000313" key="18">
    <source>
        <dbReference type="Proteomes" id="UP000446657"/>
    </source>
</evidence>
<gene>
    <name evidence="12 14" type="primary">fliP</name>
    <name evidence="14" type="ORF">ERS852420_02851</name>
    <name evidence="15" type="ORF">GMD30_01025</name>
    <name evidence="13" type="ORF">M72_07311</name>
</gene>
<feature type="transmembrane region" description="Helical" evidence="12">
    <location>
        <begin position="83"/>
        <end position="112"/>
    </location>
</feature>
<feature type="transmembrane region" description="Helical" evidence="12">
    <location>
        <begin position="124"/>
        <end position="143"/>
    </location>
</feature>
<evidence type="ECO:0000256" key="4">
    <source>
        <dbReference type="ARBA" id="ARBA00022475"/>
    </source>
</evidence>
<keyword evidence="13" id="KW-0969">Cilium</keyword>
<comment type="function">
    <text evidence="12">Plays a role in the flagellum-specific transport system.</text>
</comment>
<sequence length="286" mass="31922">MSKGKKIYCIASFAFACAVLILTITLCMMHPGRVYASSMDPDSITKITQKDTQGADHNTDNANGLSITYNNDSGSVSTPIKMLLVLTILSLAPSILIMMTSFTRIIIVLHFLRTAIGTQTTPPNQVLIGLALFLTFFIMWPTFQQINKEAIQPLDKGEITQSEFFEKAEGPIREFMIKDAKIQIRDVNLFAEISGETYKDTKELSDVPFTTLVPAFILSELRKAFIMGFLIYIPFIVIDMVVSSVLMSMGMMMLPPTTISLPFKILLFVLADGWDLVIKSLVQTFY</sequence>
<dbReference type="RefSeq" id="WP_022046683.1">
    <property type="nucleotide sequence ID" value="NZ_CP173697.1"/>
</dbReference>
<dbReference type="NCBIfam" id="TIGR01103">
    <property type="entry name" value="fliP"/>
    <property type="match status" value="1"/>
</dbReference>
<comment type="subcellular location">
    <subcellularLocation>
        <location evidence="12">Cell membrane</location>
        <topology evidence="12">Multi-pass membrane protein</topology>
    </subcellularLocation>
    <subcellularLocation>
        <location evidence="12">Bacterial flagellum basal body</location>
    </subcellularLocation>
</comment>
<dbReference type="PANTHER" id="PTHR30587">
    <property type="entry name" value="FLAGELLAR BIOSYNTHETIC PROTEIN FLIP"/>
    <property type="match status" value="1"/>
</dbReference>
<reference evidence="16" key="2">
    <citation type="submission" date="2015-05" db="EMBL/GenBank/DDBJ databases">
        <authorList>
            <consortium name="Pathogen Informatics"/>
        </authorList>
    </citation>
    <scope>NUCLEOTIDE SEQUENCE [LARGE SCALE GENOMIC DNA]</scope>
    <source>
        <strain evidence="14 17">2789STDY5608863</strain>
        <strain evidence="16">M72</strain>
    </source>
</reference>
<dbReference type="GO" id="GO:0005886">
    <property type="term" value="C:plasma membrane"/>
    <property type="evidence" value="ECO:0007669"/>
    <property type="project" value="UniProtKB-SubCell"/>
</dbReference>
<keyword evidence="13" id="KW-0966">Cell projection</keyword>
<evidence type="ECO:0000256" key="2">
    <source>
        <dbReference type="ARBA" id="ARBA00021714"/>
    </source>
</evidence>
<accession>A0A0M6WMY8</accession>
<evidence type="ECO:0000256" key="11">
    <source>
        <dbReference type="ARBA" id="ARBA00023225"/>
    </source>
</evidence>
<protein>
    <recommendedName>
        <fullName evidence="2 12">Flagellar biosynthetic protein FliP</fullName>
    </recommendedName>
</protein>
<evidence type="ECO:0000256" key="1">
    <source>
        <dbReference type="ARBA" id="ARBA00006257"/>
    </source>
</evidence>